<comment type="similarity">
    <text evidence="1">Belongs to the sigma-70 factor family. ECF subfamily.</text>
</comment>
<gene>
    <name evidence="8" type="ORF">G9H71_15410</name>
</gene>
<dbReference type="PANTHER" id="PTHR43133:SF52">
    <property type="entry name" value="ECF RNA POLYMERASE SIGMA FACTOR SIGL"/>
    <property type="match status" value="1"/>
</dbReference>
<dbReference type="EMBL" id="JAANNP010000018">
    <property type="protein sequence ID" value="NHC15173.1"/>
    <property type="molecule type" value="Genomic_DNA"/>
</dbReference>
<proteinExistence type="inferred from homology"/>
<name>A0ABX0GX80_9ACTN</name>
<feature type="domain" description="RNA polymerase sigma-70 region 2" evidence="6">
    <location>
        <begin position="12"/>
        <end position="72"/>
    </location>
</feature>
<keyword evidence="5" id="KW-0804">Transcription</keyword>
<evidence type="ECO:0000256" key="4">
    <source>
        <dbReference type="ARBA" id="ARBA00023125"/>
    </source>
</evidence>
<evidence type="ECO:0000313" key="8">
    <source>
        <dbReference type="EMBL" id="NHC15173.1"/>
    </source>
</evidence>
<evidence type="ECO:0000256" key="5">
    <source>
        <dbReference type="ARBA" id="ARBA00023163"/>
    </source>
</evidence>
<dbReference type="Gene3D" id="1.10.10.10">
    <property type="entry name" value="Winged helix-like DNA-binding domain superfamily/Winged helix DNA-binding domain"/>
    <property type="match status" value="1"/>
</dbReference>
<evidence type="ECO:0000256" key="2">
    <source>
        <dbReference type="ARBA" id="ARBA00023015"/>
    </source>
</evidence>
<feature type="domain" description="RNA polymerase sigma-70 region 4" evidence="7">
    <location>
        <begin position="115"/>
        <end position="163"/>
    </location>
</feature>
<keyword evidence="4" id="KW-0238">DNA-binding</keyword>
<evidence type="ECO:0000259" key="6">
    <source>
        <dbReference type="Pfam" id="PF04542"/>
    </source>
</evidence>
<dbReference type="RefSeq" id="WP_166283399.1">
    <property type="nucleotide sequence ID" value="NZ_JAANNP010000018.1"/>
</dbReference>
<evidence type="ECO:0000313" key="9">
    <source>
        <dbReference type="Proteomes" id="UP000800981"/>
    </source>
</evidence>
<sequence length="173" mass="18661">MRARDEDLLRALHEEHGAALWSYVVGLTAGDGARAQYVVEQTILRAWRSPELLSRPGLSARGWLFSTARHLLDTDHAHARRGPGAHVAALRVPAAARPSGDAAPGRPDRQLVLAALRELAPEHREVLVECHFANASVGQAADRLGLPPDAVKARIRDALHALRRAVTELGGLA</sequence>
<dbReference type="InterPro" id="IPR013325">
    <property type="entry name" value="RNA_pol_sigma_r2"/>
</dbReference>
<dbReference type="InterPro" id="IPR007627">
    <property type="entry name" value="RNA_pol_sigma70_r2"/>
</dbReference>
<evidence type="ECO:0000256" key="3">
    <source>
        <dbReference type="ARBA" id="ARBA00023082"/>
    </source>
</evidence>
<dbReference type="InterPro" id="IPR039425">
    <property type="entry name" value="RNA_pol_sigma-70-like"/>
</dbReference>
<organism evidence="8 9">
    <name type="scientific">Motilibacter deserti</name>
    <dbReference type="NCBI Taxonomy" id="2714956"/>
    <lineage>
        <taxon>Bacteria</taxon>
        <taxon>Bacillati</taxon>
        <taxon>Actinomycetota</taxon>
        <taxon>Actinomycetes</taxon>
        <taxon>Motilibacterales</taxon>
        <taxon>Motilibacteraceae</taxon>
        <taxon>Motilibacter</taxon>
    </lineage>
</organism>
<evidence type="ECO:0000256" key="1">
    <source>
        <dbReference type="ARBA" id="ARBA00010641"/>
    </source>
</evidence>
<dbReference type="Pfam" id="PF04545">
    <property type="entry name" value="Sigma70_r4"/>
    <property type="match status" value="1"/>
</dbReference>
<dbReference type="SUPFAM" id="SSF88659">
    <property type="entry name" value="Sigma3 and sigma4 domains of RNA polymerase sigma factors"/>
    <property type="match status" value="1"/>
</dbReference>
<dbReference type="Pfam" id="PF04542">
    <property type="entry name" value="Sigma70_r2"/>
    <property type="match status" value="1"/>
</dbReference>
<dbReference type="Proteomes" id="UP000800981">
    <property type="component" value="Unassembled WGS sequence"/>
</dbReference>
<keyword evidence="9" id="KW-1185">Reference proteome</keyword>
<protein>
    <submittedName>
        <fullName evidence="8">RNA polymerase subunit sigma</fullName>
    </submittedName>
</protein>
<reference evidence="8 9" key="1">
    <citation type="submission" date="2020-03" db="EMBL/GenBank/DDBJ databases">
        <title>Two novel Motilibacter sp.</title>
        <authorList>
            <person name="Liu S."/>
        </authorList>
    </citation>
    <scope>NUCLEOTIDE SEQUENCE [LARGE SCALE GENOMIC DNA]</scope>
    <source>
        <strain evidence="8 9">E257</strain>
    </source>
</reference>
<keyword evidence="3" id="KW-0731">Sigma factor</keyword>
<dbReference type="InterPro" id="IPR013324">
    <property type="entry name" value="RNA_pol_sigma_r3/r4-like"/>
</dbReference>
<keyword evidence="2" id="KW-0805">Transcription regulation</keyword>
<accession>A0ABX0GX80</accession>
<dbReference type="SUPFAM" id="SSF88946">
    <property type="entry name" value="Sigma2 domain of RNA polymerase sigma factors"/>
    <property type="match status" value="1"/>
</dbReference>
<dbReference type="PANTHER" id="PTHR43133">
    <property type="entry name" value="RNA POLYMERASE ECF-TYPE SIGMA FACTO"/>
    <property type="match status" value="1"/>
</dbReference>
<dbReference type="InterPro" id="IPR007630">
    <property type="entry name" value="RNA_pol_sigma70_r4"/>
</dbReference>
<dbReference type="InterPro" id="IPR036388">
    <property type="entry name" value="WH-like_DNA-bd_sf"/>
</dbReference>
<dbReference type="Gene3D" id="1.10.1740.10">
    <property type="match status" value="1"/>
</dbReference>
<evidence type="ECO:0000259" key="7">
    <source>
        <dbReference type="Pfam" id="PF04545"/>
    </source>
</evidence>
<comment type="caution">
    <text evidence="8">The sequence shown here is derived from an EMBL/GenBank/DDBJ whole genome shotgun (WGS) entry which is preliminary data.</text>
</comment>